<evidence type="ECO:0000313" key="1">
    <source>
        <dbReference type="EMBL" id="RAL24700.1"/>
    </source>
</evidence>
<sequence>MRYSDQDDLTFFVWRLTQSADPALVEFELWQDGAHRPLDLATAPYPSEPFACDRLYLCFQYQLPGRWTAPTDTVALRAVHQRFGTIPGAEPRSSEVPQTYAFDPVPASNNQVANPQLVDLLVEDGFPIRRSFEWVLTGADEIDSQIVCEPPPANGWSPLSATVPLPQGWTDDPPCLAVRPRRSDRNATALVAPLSPGPELYLGNLDHIIETIRHPTQVAFLVDLQVSNSGRCEQLVNAVRHTILDEFAEERKPVHELGVYYPRDATGAPTSGCDQSESLTYPLSTIEADALDAMADQSVRPALALIVLNNLQLPVNVEKNAQLLELTARADTDSGPGLIPWLIGFGTSYPTITWANTTPWMPVESRDFEPSLRSAVRYLFPLSSTPALEDYALELPRPSGSQTPRYMRICQSSPAPVLYTGEGLTPQSAQSDPHPWPSSGLPALHYMLPTQSFIPFGEFSAPRLALTYEACDRFCDNPFQARNGQTYPSWLGARNQCQWVTP</sequence>
<name>A0A328CAZ1_9DELT</name>
<keyword evidence="2" id="KW-1185">Reference proteome</keyword>
<dbReference type="EMBL" id="QHKO01000001">
    <property type="protein sequence ID" value="RAL24700.1"/>
    <property type="molecule type" value="Genomic_DNA"/>
</dbReference>
<comment type="caution">
    <text evidence="1">The sequence shown here is derived from an EMBL/GenBank/DDBJ whole genome shotgun (WGS) entry which is preliminary data.</text>
</comment>
<dbReference type="AlphaFoldDB" id="A0A328CAZ1"/>
<evidence type="ECO:0000313" key="2">
    <source>
        <dbReference type="Proteomes" id="UP000249169"/>
    </source>
</evidence>
<gene>
    <name evidence="1" type="ORF">DL240_00380</name>
</gene>
<accession>A0A328CAZ1</accession>
<reference evidence="1 2" key="1">
    <citation type="submission" date="2018-05" db="EMBL/GenBank/DDBJ databases">
        <title>Lujinxingia marina gen. nov. sp. nov., a new facultative anaerobic member of the class Deltaproteobacteria, and proposal of Lujinxingaceae fam. nov.</title>
        <authorList>
            <person name="Li C.-M."/>
        </authorList>
    </citation>
    <scope>NUCLEOTIDE SEQUENCE [LARGE SCALE GENOMIC DNA]</scope>
    <source>
        <strain evidence="1 2">B210</strain>
    </source>
</reference>
<organism evidence="1 2">
    <name type="scientific">Lujinxingia litoralis</name>
    <dbReference type="NCBI Taxonomy" id="2211119"/>
    <lineage>
        <taxon>Bacteria</taxon>
        <taxon>Deltaproteobacteria</taxon>
        <taxon>Bradymonadales</taxon>
        <taxon>Lujinxingiaceae</taxon>
        <taxon>Lujinxingia</taxon>
    </lineage>
</organism>
<dbReference type="Proteomes" id="UP000249169">
    <property type="component" value="Unassembled WGS sequence"/>
</dbReference>
<proteinExistence type="predicted"/>
<protein>
    <submittedName>
        <fullName evidence="1">Uncharacterized protein</fullName>
    </submittedName>
</protein>